<name>A0ABW3PHG8_9LACO</name>
<proteinExistence type="predicted"/>
<reference evidence="2" key="1">
    <citation type="journal article" date="2019" name="Int. J. Syst. Evol. Microbiol.">
        <title>The Global Catalogue of Microorganisms (GCM) 10K type strain sequencing project: providing services to taxonomists for standard genome sequencing and annotation.</title>
        <authorList>
            <consortium name="The Broad Institute Genomics Platform"/>
            <consortium name="The Broad Institute Genome Sequencing Center for Infectious Disease"/>
            <person name="Wu L."/>
            <person name="Ma J."/>
        </authorList>
    </citation>
    <scope>NUCLEOTIDE SEQUENCE [LARGE SCALE GENOMIC DNA]</scope>
    <source>
        <strain evidence="2">CCUG 71848</strain>
    </source>
</reference>
<accession>A0ABW3PHG8</accession>
<evidence type="ECO:0000313" key="2">
    <source>
        <dbReference type="Proteomes" id="UP001597156"/>
    </source>
</evidence>
<sequence length="140" mass="16100">MQTGNNPQIKYDLSLIKKWQAQLGFSDDQVQSVLRVANYATFMAGKAAPEAYDPATDRFRKVAFQRLMPNLDMRSAYLLNGIKFEIRSLKLTPDQVQKITGVTQSEYDQFLAGQSDRLLYEDAFDRMGVYYYQHVGNQLN</sequence>
<dbReference type="RefSeq" id="WP_121977877.1">
    <property type="nucleotide sequence ID" value="NZ_JBHTLH010000034.1"/>
</dbReference>
<gene>
    <name evidence="1" type="ORF">ACFQ22_09500</name>
</gene>
<dbReference type="EMBL" id="JBHTLH010000034">
    <property type="protein sequence ID" value="MFD1125583.1"/>
    <property type="molecule type" value="Genomic_DNA"/>
</dbReference>
<protein>
    <submittedName>
        <fullName evidence="1">Uncharacterized protein</fullName>
    </submittedName>
</protein>
<keyword evidence="2" id="KW-1185">Reference proteome</keyword>
<evidence type="ECO:0000313" key="1">
    <source>
        <dbReference type="EMBL" id="MFD1125583.1"/>
    </source>
</evidence>
<dbReference type="Proteomes" id="UP001597156">
    <property type="component" value="Unassembled WGS sequence"/>
</dbReference>
<comment type="caution">
    <text evidence="1">The sequence shown here is derived from an EMBL/GenBank/DDBJ whole genome shotgun (WGS) entry which is preliminary data.</text>
</comment>
<organism evidence="1 2">
    <name type="scientific">Lentilactobacillus raoultii</name>
    <dbReference type="NCBI Taxonomy" id="1987503"/>
    <lineage>
        <taxon>Bacteria</taxon>
        <taxon>Bacillati</taxon>
        <taxon>Bacillota</taxon>
        <taxon>Bacilli</taxon>
        <taxon>Lactobacillales</taxon>
        <taxon>Lactobacillaceae</taxon>
        <taxon>Lentilactobacillus</taxon>
    </lineage>
</organism>